<dbReference type="PANTHER" id="PTHR23517">
    <property type="entry name" value="RESISTANCE PROTEIN MDTM, PUTATIVE-RELATED-RELATED"/>
    <property type="match status" value="1"/>
</dbReference>
<evidence type="ECO:0000256" key="6">
    <source>
        <dbReference type="ARBA" id="ARBA00023136"/>
    </source>
</evidence>
<dbReference type="GO" id="GO:0022857">
    <property type="term" value="F:transmembrane transporter activity"/>
    <property type="evidence" value="ECO:0007669"/>
    <property type="project" value="InterPro"/>
</dbReference>
<name>A0A5Q0LPY0_9ACTN</name>
<evidence type="ECO:0000313" key="9">
    <source>
        <dbReference type="Proteomes" id="UP000326179"/>
    </source>
</evidence>
<feature type="transmembrane region" description="Helical" evidence="7">
    <location>
        <begin position="61"/>
        <end position="91"/>
    </location>
</feature>
<dbReference type="PANTHER" id="PTHR23517:SF2">
    <property type="entry name" value="MULTIDRUG RESISTANCE PROTEIN MDTH"/>
    <property type="match status" value="1"/>
</dbReference>
<dbReference type="Proteomes" id="UP000326179">
    <property type="component" value="Chromosome"/>
</dbReference>
<dbReference type="SUPFAM" id="SSF103473">
    <property type="entry name" value="MFS general substrate transporter"/>
    <property type="match status" value="1"/>
</dbReference>
<keyword evidence="9" id="KW-1185">Reference proteome</keyword>
<feature type="transmembrane region" description="Helical" evidence="7">
    <location>
        <begin position="148"/>
        <end position="167"/>
    </location>
</feature>
<dbReference type="InterPro" id="IPR011701">
    <property type="entry name" value="MFS"/>
</dbReference>
<dbReference type="EMBL" id="CP045643">
    <property type="protein sequence ID" value="QFZ78516.1"/>
    <property type="molecule type" value="Genomic_DNA"/>
</dbReference>
<dbReference type="KEGG" id="sfy:GFH48_02940"/>
<feature type="transmembrane region" description="Helical" evidence="7">
    <location>
        <begin position="325"/>
        <end position="346"/>
    </location>
</feature>
<dbReference type="InterPro" id="IPR050171">
    <property type="entry name" value="MFS_Transporters"/>
</dbReference>
<evidence type="ECO:0000256" key="1">
    <source>
        <dbReference type="ARBA" id="ARBA00004651"/>
    </source>
</evidence>
<feature type="transmembrane region" description="Helical" evidence="7">
    <location>
        <begin position="222"/>
        <end position="243"/>
    </location>
</feature>
<organism evidence="8 9">
    <name type="scientific">Streptomyces fagopyri</name>
    <dbReference type="NCBI Taxonomy" id="2662397"/>
    <lineage>
        <taxon>Bacteria</taxon>
        <taxon>Bacillati</taxon>
        <taxon>Actinomycetota</taxon>
        <taxon>Actinomycetes</taxon>
        <taxon>Kitasatosporales</taxon>
        <taxon>Streptomycetaceae</taxon>
        <taxon>Streptomyces</taxon>
    </lineage>
</organism>
<evidence type="ECO:0000313" key="8">
    <source>
        <dbReference type="EMBL" id="QFZ78516.1"/>
    </source>
</evidence>
<keyword evidence="2" id="KW-0813">Transport</keyword>
<keyword evidence="4 7" id="KW-0812">Transmembrane</keyword>
<keyword evidence="5 7" id="KW-1133">Transmembrane helix</keyword>
<evidence type="ECO:0000256" key="2">
    <source>
        <dbReference type="ARBA" id="ARBA00022448"/>
    </source>
</evidence>
<feature type="transmembrane region" description="Helical" evidence="7">
    <location>
        <begin position="264"/>
        <end position="290"/>
    </location>
</feature>
<feature type="transmembrane region" description="Helical" evidence="7">
    <location>
        <begin position="296"/>
        <end position="313"/>
    </location>
</feature>
<evidence type="ECO:0000256" key="7">
    <source>
        <dbReference type="SAM" id="Phobius"/>
    </source>
</evidence>
<reference evidence="8 9" key="1">
    <citation type="submission" date="2019-10" db="EMBL/GenBank/DDBJ databases">
        <title>A novel species.</title>
        <authorList>
            <person name="Gao J."/>
        </authorList>
    </citation>
    <scope>NUCLEOTIDE SEQUENCE [LARGE SCALE GENOMIC DNA]</scope>
    <source>
        <strain evidence="8 9">QMT-28</strain>
    </source>
</reference>
<dbReference type="Pfam" id="PF07690">
    <property type="entry name" value="MFS_1"/>
    <property type="match status" value="1"/>
</dbReference>
<feature type="transmembrane region" description="Helical" evidence="7">
    <location>
        <begin position="191"/>
        <end position="216"/>
    </location>
</feature>
<gene>
    <name evidence="8" type="ORF">GFH48_02940</name>
</gene>
<keyword evidence="6 7" id="KW-0472">Membrane</keyword>
<feature type="transmembrane region" description="Helical" evidence="7">
    <location>
        <begin position="125"/>
        <end position="142"/>
    </location>
</feature>
<keyword evidence="3" id="KW-1003">Cell membrane</keyword>
<feature type="transmembrane region" description="Helical" evidence="7">
    <location>
        <begin position="31"/>
        <end position="49"/>
    </location>
</feature>
<proteinExistence type="predicted"/>
<comment type="subcellular location">
    <subcellularLocation>
        <location evidence="1">Cell membrane</location>
        <topology evidence="1">Multi-pass membrane protein</topology>
    </subcellularLocation>
</comment>
<evidence type="ECO:0000256" key="3">
    <source>
        <dbReference type="ARBA" id="ARBA00022475"/>
    </source>
</evidence>
<dbReference type="InterPro" id="IPR036259">
    <property type="entry name" value="MFS_trans_sf"/>
</dbReference>
<evidence type="ECO:0000256" key="5">
    <source>
        <dbReference type="ARBA" id="ARBA00022989"/>
    </source>
</evidence>
<dbReference type="GO" id="GO:0005886">
    <property type="term" value="C:plasma membrane"/>
    <property type="evidence" value="ECO:0007669"/>
    <property type="project" value="UniProtKB-SubCell"/>
</dbReference>
<protein>
    <submittedName>
        <fullName evidence="8">MFS transporter</fullName>
    </submittedName>
</protein>
<accession>A0A5Q0LPY0</accession>
<sequence>MTMGNGAFMTCSALYFTKVIGFTPARLGLGLSIAGLVGLLAGVPLGHLADRRGPRETAAALVALNGIAAGGYLFVDSFAPFVLVACAFVVLERGGRAALQATLAAVLQGTDLVRTRAYLRSVNNAGIAAGSLFAGIAIQIGTDNAFRVVLILDALSFLVSALLLMTLPRTAPAPAAAPGEPRLAVLRDRPFAVITLISVVLSLYAVLLEIVLPLWIVSHTTAPRWLVTVLFLVNTASVVSFQVRITKKVDTLPLAIGAFRRSGVALLLCCVLFALSSTGTAVTAGLLLVLGGAVHVYGEMVLSAAAWVVSYELAPPDKQGQYQGFFFTGYAASVMIAPVLLTSLLIRYGTPGWFVLGGAFLLSALAMGPVVRWAARTRPQYFGSSSVPSAPLKGVS</sequence>
<evidence type="ECO:0000256" key="4">
    <source>
        <dbReference type="ARBA" id="ARBA00022692"/>
    </source>
</evidence>
<dbReference type="Gene3D" id="1.20.1250.20">
    <property type="entry name" value="MFS general substrate transporter like domains"/>
    <property type="match status" value="1"/>
</dbReference>
<dbReference type="AlphaFoldDB" id="A0A5Q0LPY0"/>
<feature type="transmembrane region" description="Helical" evidence="7">
    <location>
        <begin position="352"/>
        <end position="375"/>
    </location>
</feature>